<dbReference type="InterPro" id="IPR046887">
    <property type="entry name" value="RsmE_PUA-like"/>
</dbReference>
<protein>
    <recommendedName>
        <fullName evidence="4 12">Ribosomal RNA small subunit methyltransferase E</fullName>
        <ecNumber evidence="3 12">2.1.1.193</ecNumber>
    </recommendedName>
</protein>
<evidence type="ECO:0000256" key="4">
    <source>
        <dbReference type="ARBA" id="ARBA00013673"/>
    </source>
</evidence>
<name>A0A1M7TJK1_9RHOB</name>
<keyword evidence="16" id="KW-1185">Reference proteome</keyword>
<accession>A0A1M7TJK1</accession>
<dbReference type="SUPFAM" id="SSF88697">
    <property type="entry name" value="PUA domain-like"/>
    <property type="match status" value="1"/>
</dbReference>
<keyword evidence="9 12" id="KW-0949">S-adenosyl-L-methionine</keyword>
<dbReference type="EMBL" id="FRDL01000007">
    <property type="protein sequence ID" value="SHN70924.1"/>
    <property type="molecule type" value="Genomic_DNA"/>
</dbReference>
<gene>
    <name evidence="15" type="ORF">SAMN05216200_10754</name>
</gene>
<evidence type="ECO:0000259" key="14">
    <source>
        <dbReference type="Pfam" id="PF20260"/>
    </source>
</evidence>
<dbReference type="OrthoDB" id="9815641at2"/>
<evidence type="ECO:0000256" key="10">
    <source>
        <dbReference type="ARBA" id="ARBA00025699"/>
    </source>
</evidence>
<dbReference type="CDD" id="cd18084">
    <property type="entry name" value="RsmE-like"/>
    <property type="match status" value="1"/>
</dbReference>
<dbReference type="Gene3D" id="3.40.1280.10">
    <property type="match status" value="1"/>
</dbReference>
<dbReference type="InterPro" id="IPR006700">
    <property type="entry name" value="RsmE"/>
</dbReference>
<evidence type="ECO:0000259" key="13">
    <source>
        <dbReference type="Pfam" id="PF04452"/>
    </source>
</evidence>
<dbReference type="PANTHER" id="PTHR30027:SF3">
    <property type="entry name" value="16S RRNA (URACIL(1498)-N(3))-METHYLTRANSFERASE"/>
    <property type="match status" value="1"/>
</dbReference>
<dbReference type="EC" id="2.1.1.193" evidence="3 12"/>
<dbReference type="InterPro" id="IPR015947">
    <property type="entry name" value="PUA-like_sf"/>
</dbReference>
<keyword evidence="7 12" id="KW-0489">Methyltransferase</keyword>
<feature type="domain" description="Ribosomal RNA small subunit methyltransferase E methyltransferase" evidence="13">
    <location>
        <begin position="78"/>
        <end position="238"/>
    </location>
</feature>
<proteinExistence type="inferred from homology"/>
<evidence type="ECO:0000256" key="11">
    <source>
        <dbReference type="ARBA" id="ARBA00047944"/>
    </source>
</evidence>
<dbReference type="InterPro" id="IPR029026">
    <property type="entry name" value="tRNA_m1G_MTases_N"/>
</dbReference>
<dbReference type="PANTHER" id="PTHR30027">
    <property type="entry name" value="RIBOSOMAL RNA SMALL SUBUNIT METHYLTRANSFERASE E"/>
    <property type="match status" value="1"/>
</dbReference>
<evidence type="ECO:0000256" key="6">
    <source>
        <dbReference type="ARBA" id="ARBA00022552"/>
    </source>
</evidence>
<organism evidence="15 16">
    <name type="scientific">Oceanicella actignis</name>
    <dbReference type="NCBI Taxonomy" id="1189325"/>
    <lineage>
        <taxon>Bacteria</taxon>
        <taxon>Pseudomonadati</taxon>
        <taxon>Pseudomonadota</taxon>
        <taxon>Alphaproteobacteria</taxon>
        <taxon>Rhodobacterales</taxon>
        <taxon>Paracoccaceae</taxon>
        <taxon>Oceanicella</taxon>
    </lineage>
</organism>
<dbReference type="Pfam" id="PF20260">
    <property type="entry name" value="PUA_4"/>
    <property type="match status" value="1"/>
</dbReference>
<evidence type="ECO:0000313" key="15">
    <source>
        <dbReference type="EMBL" id="SHN70924.1"/>
    </source>
</evidence>
<comment type="similarity">
    <text evidence="2 12">Belongs to the RNA methyltransferase RsmE family.</text>
</comment>
<dbReference type="InterPro" id="IPR029028">
    <property type="entry name" value="Alpha/beta_knot_MTases"/>
</dbReference>
<dbReference type="Proteomes" id="UP000184066">
    <property type="component" value="Unassembled WGS sequence"/>
</dbReference>
<comment type="function">
    <text evidence="10 12">Specifically methylates the N3 position of the uracil ring of uridine 1498 (m3U1498) in 16S rRNA. Acts on the fully assembled 30S ribosomal subunit.</text>
</comment>
<dbReference type="PIRSF" id="PIRSF015601">
    <property type="entry name" value="MTase_slr0722"/>
    <property type="match status" value="1"/>
</dbReference>
<reference evidence="15 16" key="1">
    <citation type="submission" date="2016-12" db="EMBL/GenBank/DDBJ databases">
        <authorList>
            <person name="Song W.-J."/>
            <person name="Kurnit D.M."/>
        </authorList>
    </citation>
    <scope>NUCLEOTIDE SEQUENCE [LARGE SCALE GENOMIC DNA]</scope>
    <source>
        <strain evidence="15 16">CGMCC 1.10808</strain>
    </source>
</reference>
<evidence type="ECO:0000256" key="5">
    <source>
        <dbReference type="ARBA" id="ARBA00022490"/>
    </source>
</evidence>
<comment type="catalytic activity">
    <reaction evidence="11 12">
        <text>uridine(1498) in 16S rRNA + S-adenosyl-L-methionine = N(3)-methyluridine(1498) in 16S rRNA + S-adenosyl-L-homocysteine + H(+)</text>
        <dbReference type="Rhea" id="RHEA:42920"/>
        <dbReference type="Rhea" id="RHEA-COMP:10283"/>
        <dbReference type="Rhea" id="RHEA-COMP:10284"/>
        <dbReference type="ChEBI" id="CHEBI:15378"/>
        <dbReference type="ChEBI" id="CHEBI:57856"/>
        <dbReference type="ChEBI" id="CHEBI:59789"/>
        <dbReference type="ChEBI" id="CHEBI:65315"/>
        <dbReference type="ChEBI" id="CHEBI:74502"/>
        <dbReference type="EC" id="2.1.1.193"/>
    </reaction>
</comment>
<dbReference type="Pfam" id="PF04452">
    <property type="entry name" value="Methyltrans_RNA"/>
    <property type="match status" value="1"/>
</dbReference>
<evidence type="ECO:0000256" key="1">
    <source>
        <dbReference type="ARBA" id="ARBA00004496"/>
    </source>
</evidence>
<evidence type="ECO:0000256" key="3">
    <source>
        <dbReference type="ARBA" id="ARBA00012328"/>
    </source>
</evidence>
<evidence type="ECO:0000256" key="12">
    <source>
        <dbReference type="PIRNR" id="PIRNR015601"/>
    </source>
</evidence>
<sequence length="245" mass="26764">MTDRAAKIRLFVEAPLQAGAEVPLSQPQAHYLFSVMRREAGDAALVFNGRDGEWLAEIVRAGRRAGALVCRERTRAQERPADLELLFAPVKKARTDFIVEKAAELGAARAVPVFTRFTNAERVRPERLQAIAIEAAEQCGRTSVMQVAAPRRLDELLDGWDPARRIMFCDERMTAPSAAAALAEAGPGPWAALIGPEGGFAEDEARRLRQMPCVVPVTLGPRILRADTAAAAALTLWQSVLGDWR</sequence>
<evidence type="ECO:0000313" key="16">
    <source>
        <dbReference type="Proteomes" id="UP000184066"/>
    </source>
</evidence>
<evidence type="ECO:0000256" key="7">
    <source>
        <dbReference type="ARBA" id="ARBA00022603"/>
    </source>
</evidence>
<dbReference type="NCBIfam" id="TIGR00046">
    <property type="entry name" value="RsmE family RNA methyltransferase"/>
    <property type="match status" value="1"/>
</dbReference>
<dbReference type="GO" id="GO:0070042">
    <property type="term" value="F:rRNA (uridine-N3-)-methyltransferase activity"/>
    <property type="evidence" value="ECO:0007669"/>
    <property type="project" value="TreeGrafter"/>
</dbReference>
<dbReference type="SUPFAM" id="SSF75217">
    <property type="entry name" value="alpha/beta knot"/>
    <property type="match status" value="1"/>
</dbReference>
<evidence type="ECO:0000256" key="2">
    <source>
        <dbReference type="ARBA" id="ARBA00005528"/>
    </source>
</evidence>
<dbReference type="RefSeq" id="WP_072747684.1">
    <property type="nucleotide sequence ID" value="NZ_FOHL01000007.1"/>
</dbReference>
<dbReference type="NCBIfam" id="NF008696">
    <property type="entry name" value="PRK11713.3-5"/>
    <property type="match status" value="1"/>
</dbReference>
<dbReference type="AlphaFoldDB" id="A0A1M7TJK1"/>
<comment type="subcellular location">
    <subcellularLocation>
        <location evidence="1 12">Cytoplasm</location>
    </subcellularLocation>
</comment>
<dbReference type="InterPro" id="IPR046886">
    <property type="entry name" value="RsmE_MTase_dom"/>
</dbReference>
<dbReference type="GO" id="GO:0070475">
    <property type="term" value="P:rRNA base methylation"/>
    <property type="evidence" value="ECO:0007669"/>
    <property type="project" value="TreeGrafter"/>
</dbReference>
<keyword evidence="8 12" id="KW-0808">Transferase</keyword>
<keyword evidence="6 12" id="KW-0698">rRNA processing</keyword>
<feature type="domain" description="Ribosomal RNA small subunit methyltransferase E PUA-like" evidence="14">
    <location>
        <begin position="26"/>
        <end position="64"/>
    </location>
</feature>
<dbReference type="STRING" id="1189325.SAMN04488119_10755"/>
<dbReference type="Gene3D" id="2.40.240.20">
    <property type="entry name" value="Hypothetical PUA domain-like, domain 1"/>
    <property type="match status" value="1"/>
</dbReference>
<dbReference type="GO" id="GO:0005737">
    <property type="term" value="C:cytoplasm"/>
    <property type="evidence" value="ECO:0007669"/>
    <property type="project" value="UniProtKB-SubCell"/>
</dbReference>
<keyword evidence="5 12" id="KW-0963">Cytoplasm</keyword>
<evidence type="ECO:0000256" key="9">
    <source>
        <dbReference type="ARBA" id="ARBA00022691"/>
    </source>
</evidence>
<evidence type="ECO:0000256" key="8">
    <source>
        <dbReference type="ARBA" id="ARBA00022679"/>
    </source>
</evidence>